<name>A0A835PA93_VANPL</name>
<evidence type="ECO:0000256" key="1">
    <source>
        <dbReference type="ARBA" id="ARBA00003143"/>
    </source>
</evidence>
<gene>
    <name evidence="5" type="ORF">HPP92_027848</name>
</gene>
<dbReference type="InterPro" id="IPR035940">
    <property type="entry name" value="CAP_sf"/>
</dbReference>
<dbReference type="InterPro" id="IPR014044">
    <property type="entry name" value="CAP_dom"/>
</dbReference>
<dbReference type="Proteomes" id="UP000639772">
    <property type="component" value="Unassembled WGS sequence"/>
</dbReference>
<evidence type="ECO:0000256" key="2">
    <source>
        <dbReference type="ARBA" id="ARBA00023265"/>
    </source>
</evidence>
<dbReference type="SUPFAM" id="SSF55797">
    <property type="entry name" value="PR-1-like"/>
    <property type="match status" value="1"/>
</dbReference>
<dbReference type="AlphaFoldDB" id="A0A835PA93"/>
<protein>
    <recommendedName>
        <fullName evidence="4">SCP domain-containing protein</fullName>
    </recommendedName>
</protein>
<dbReference type="Gene3D" id="3.40.33.10">
    <property type="entry name" value="CAP"/>
    <property type="match status" value="1"/>
</dbReference>
<evidence type="ECO:0000256" key="3">
    <source>
        <dbReference type="SAM" id="SignalP"/>
    </source>
</evidence>
<dbReference type="PRINTS" id="PR00837">
    <property type="entry name" value="V5TPXLIKE"/>
</dbReference>
<sequence>MALLLLLTIINGAVNYAHSSTSSPSSSRLPAPANSTTDYEFLKVHNVTRAAVQVGPLRWNRKLASRARRLATETQHRSGDPASCEFSDLPSTSLPYGANQAVGNFLVKPTAMVGSWVEEGRRHYNYFHNSCDDGHESECEAYTQVVWRKTKEIGCGRANCGKDGALTICLYYPRGNIPGQRPY</sequence>
<dbReference type="InterPro" id="IPR002413">
    <property type="entry name" value="V5_allergen-like"/>
</dbReference>
<dbReference type="Pfam" id="PF00188">
    <property type="entry name" value="CAP"/>
    <property type="match status" value="1"/>
</dbReference>
<dbReference type="FunFam" id="3.40.33.10:FF:000004">
    <property type="entry name" value="CAP, cysteine-rich secretory protein, antigen 5"/>
    <property type="match status" value="1"/>
</dbReference>
<dbReference type="OrthoDB" id="745551at2759"/>
<dbReference type="EMBL" id="JADCNM010000314">
    <property type="protein sequence ID" value="KAG0448396.1"/>
    <property type="molecule type" value="Genomic_DNA"/>
</dbReference>
<evidence type="ECO:0000313" key="5">
    <source>
        <dbReference type="EMBL" id="KAG0448396.1"/>
    </source>
</evidence>
<proteinExistence type="predicted"/>
<organism evidence="5 6">
    <name type="scientific">Vanilla planifolia</name>
    <name type="common">Vanilla</name>
    <dbReference type="NCBI Taxonomy" id="51239"/>
    <lineage>
        <taxon>Eukaryota</taxon>
        <taxon>Viridiplantae</taxon>
        <taxon>Streptophyta</taxon>
        <taxon>Embryophyta</taxon>
        <taxon>Tracheophyta</taxon>
        <taxon>Spermatophyta</taxon>
        <taxon>Magnoliopsida</taxon>
        <taxon>Liliopsida</taxon>
        <taxon>Asparagales</taxon>
        <taxon>Orchidaceae</taxon>
        <taxon>Vanilloideae</taxon>
        <taxon>Vanilleae</taxon>
        <taxon>Vanilla</taxon>
    </lineage>
</organism>
<keyword evidence="2" id="KW-0611">Plant defense</keyword>
<feature type="chain" id="PRO_5032335262" description="SCP domain-containing protein" evidence="3">
    <location>
        <begin position="20"/>
        <end position="183"/>
    </location>
</feature>
<feature type="signal peptide" evidence="3">
    <location>
        <begin position="1"/>
        <end position="19"/>
    </location>
</feature>
<keyword evidence="2" id="KW-0568">Pathogenesis-related protein</keyword>
<dbReference type="SMART" id="SM00198">
    <property type="entry name" value="SCP"/>
    <property type="match status" value="1"/>
</dbReference>
<comment type="function">
    <text evidence="1">Probably involved in the defense reaction of plants against pathogens.</text>
</comment>
<comment type="caution">
    <text evidence="5">The sequence shown here is derived from an EMBL/GenBank/DDBJ whole genome shotgun (WGS) entry which is preliminary data.</text>
</comment>
<accession>A0A835PA93</accession>
<evidence type="ECO:0000259" key="4">
    <source>
        <dbReference type="SMART" id="SM00198"/>
    </source>
</evidence>
<evidence type="ECO:0000313" key="6">
    <source>
        <dbReference type="Proteomes" id="UP000639772"/>
    </source>
</evidence>
<dbReference type="PRINTS" id="PR00838">
    <property type="entry name" value="V5ALLERGEN"/>
</dbReference>
<dbReference type="PANTHER" id="PTHR10334">
    <property type="entry name" value="CYSTEINE-RICH SECRETORY PROTEIN-RELATED"/>
    <property type="match status" value="1"/>
</dbReference>
<dbReference type="InterPro" id="IPR001283">
    <property type="entry name" value="CRISP-related"/>
</dbReference>
<feature type="domain" description="SCP" evidence="4">
    <location>
        <begin position="36"/>
        <end position="179"/>
    </location>
</feature>
<keyword evidence="3" id="KW-0732">Signal</keyword>
<reference evidence="5 6" key="1">
    <citation type="journal article" date="2020" name="Nat. Food">
        <title>A phased Vanilla planifolia genome enables genetic improvement of flavour and production.</title>
        <authorList>
            <person name="Hasing T."/>
            <person name="Tang H."/>
            <person name="Brym M."/>
            <person name="Khazi F."/>
            <person name="Huang T."/>
            <person name="Chambers A.H."/>
        </authorList>
    </citation>
    <scope>NUCLEOTIDE SEQUENCE [LARGE SCALE GENOMIC DNA]</scope>
    <source>
        <tissue evidence="5">Leaf</tissue>
    </source>
</reference>